<gene>
    <name evidence="1" type="ORF">ColLi_13974</name>
</gene>
<comment type="caution">
    <text evidence="1">The sequence shown here is derived from an EMBL/GenBank/DDBJ whole genome shotgun (WGS) entry which is preliminary data.</text>
</comment>
<dbReference type="EMBL" id="BPPX01000072">
    <property type="protein sequence ID" value="GJC91136.1"/>
    <property type="molecule type" value="Genomic_DNA"/>
</dbReference>
<name>A0AA37M149_9PEZI</name>
<reference evidence="1 2" key="1">
    <citation type="submission" date="2021-07" db="EMBL/GenBank/DDBJ databases">
        <title>Genome data of Colletotrichum spaethianum.</title>
        <authorList>
            <person name="Utami Y.D."/>
            <person name="Hiruma K."/>
        </authorList>
    </citation>
    <scope>NUCLEOTIDE SEQUENCE [LARGE SCALE GENOMIC DNA]</scope>
    <source>
        <strain evidence="1 2">MAFF 242679</strain>
    </source>
</reference>
<dbReference type="Proteomes" id="UP001055172">
    <property type="component" value="Unassembled WGS sequence"/>
</dbReference>
<evidence type="ECO:0000313" key="2">
    <source>
        <dbReference type="Proteomes" id="UP001055172"/>
    </source>
</evidence>
<dbReference type="AlphaFoldDB" id="A0AA37M149"/>
<organism evidence="1 2">
    <name type="scientific">Colletotrichum liriopes</name>
    <dbReference type="NCBI Taxonomy" id="708192"/>
    <lineage>
        <taxon>Eukaryota</taxon>
        <taxon>Fungi</taxon>
        <taxon>Dikarya</taxon>
        <taxon>Ascomycota</taxon>
        <taxon>Pezizomycotina</taxon>
        <taxon>Sordariomycetes</taxon>
        <taxon>Hypocreomycetidae</taxon>
        <taxon>Glomerellales</taxon>
        <taxon>Glomerellaceae</taxon>
        <taxon>Colletotrichum</taxon>
        <taxon>Colletotrichum spaethianum species complex</taxon>
    </lineage>
</organism>
<protein>
    <submittedName>
        <fullName evidence="1">Uncharacterized protein</fullName>
    </submittedName>
</protein>
<sequence length="70" mass="7669">MGLEGVEQLGYALHQAIVDDALVLERLDLVLALKALLVDLVLLCSDEGPLIDVGVDFDVRVVAELQRVLW</sequence>
<evidence type="ECO:0000313" key="1">
    <source>
        <dbReference type="EMBL" id="GJC91136.1"/>
    </source>
</evidence>
<proteinExistence type="predicted"/>
<accession>A0AA37M149</accession>
<keyword evidence="2" id="KW-1185">Reference proteome</keyword>